<dbReference type="PROSITE" id="PS50995">
    <property type="entry name" value="HTH_MARR_2"/>
    <property type="match status" value="1"/>
</dbReference>
<dbReference type="PANTHER" id="PTHR42756:SF1">
    <property type="entry name" value="TRANSCRIPTIONAL REPRESSOR OF EMRAB OPERON"/>
    <property type="match status" value="1"/>
</dbReference>
<evidence type="ECO:0000256" key="3">
    <source>
        <dbReference type="ARBA" id="ARBA00023163"/>
    </source>
</evidence>
<evidence type="ECO:0000313" key="5">
    <source>
        <dbReference type="EMBL" id="NHF58490.1"/>
    </source>
</evidence>
<accession>A0A967AS65</accession>
<feature type="domain" description="HTH marR-type" evidence="4">
    <location>
        <begin position="1"/>
        <end position="121"/>
    </location>
</feature>
<proteinExistence type="predicted"/>
<dbReference type="SMART" id="SM00347">
    <property type="entry name" value="HTH_MARR"/>
    <property type="match status" value="1"/>
</dbReference>
<evidence type="ECO:0000256" key="2">
    <source>
        <dbReference type="ARBA" id="ARBA00023125"/>
    </source>
</evidence>
<reference evidence="5" key="2">
    <citation type="submission" date="2020-03" db="EMBL/GenBank/DDBJ databases">
        <title>Flavobacteriaceae bacterium strain TP-CH-4, a member of the family Flavobacteriaceae isolated from a deep-sea seamount.</title>
        <authorList>
            <person name="Zhang D.-C."/>
        </authorList>
    </citation>
    <scope>NUCLEOTIDE SEQUENCE</scope>
    <source>
        <strain evidence="5">TP-CH-4</strain>
    </source>
</reference>
<organism evidence="5 6">
    <name type="scientific">Pelagihabitans pacificus</name>
    <dbReference type="NCBI Taxonomy" id="2696054"/>
    <lineage>
        <taxon>Bacteria</taxon>
        <taxon>Pseudomonadati</taxon>
        <taxon>Bacteroidota</taxon>
        <taxon>Flavobacteriia</taxon>
        <taxon>Flavobacteriales</taxon>
        <taxon>Flavobacteriaceae</taxon>
        <taxon>Pelagihabitans</taxon>
    </lineage>
</organism>
<protein>
    <submittedName>
        <fullName evidence="5">MarR family transcriptional regulator</fullName>
    </submittedName>
</protein>
<dbReference type="Gene3D" id="1.10.10.10">
    <property type="entry name" value="Winged helix-like DNA-binding domain superfamily/Winged helix DNA-binding domain"/>
    <property type="match status" value="1"/>
</dbReference>
<dbReference type="PANTHER" id="PTHR42756">
    <property type="entry name" value="TRANSCRIPTIONAL REGULATOR, MARR"/>
    <property type="match status" value="1"/>
</dbReference>
<keyword evidence="2" id="KW-0238">DNA-binding</keyword>
<dbReference type="InterPro" id="IPR000835">
    <property type="entry name" value="HTH_MarR-typ"/>
</dbReference>
<dbReference type="EMBL" id="VIKU02000001">
    <property type="protein sequence ID" value="NHF58490.1"/>
    <property type="molecule type" value="Genomic_DNA"/>
</dbReference>
<keyword evidence="3" id="KW-0804">Transcription</keyword>
<dbReference type="Pfam" id="PF01047">
    <property type="entry name" value="MarR"/>
    <property type="match status" value="1"/>
</dbReference>
<dbReference type="InterPro" id="IPR036388">
    <property type="entry name" value="WH-like_DNA-bd_sf"/>
</dbReference>
<evidence type="ECO:0000259" key="4">
    <source>
        <dbReference type="PROSITE" id="PS50995"/>
    </source>
</evidence>
<keyword evidence="1" id="KW-0805">Transcription regulation</keyword>
<reference evidence="5" key="1">
    <citation type="submission" date="2019-07" db="EMBL/GenBank/DDBJ databases">
        <authorList>
            <person name="De-Chao Zhang Q."/>
        </authorList>
    </citation>
    <scope>NUCLEOTIDE SEQUENCE</scope>
    <source>
        <strain evidence="5">TP-CH-4</strain>
    </source>
</reference>
<dbReference type="InterPro" id="IPR036390">
    <property type="entry name" value="WH_DNA-bd_sf"/>
</dbReference>
<gene>
    <name evidence="5" type="ORF">FK220_004020</name>
</gene>
<comment type="caution">
    <text evidence="5">The sequence shown here is derived from an EMBL/GenBank/DDBJ whole genome shotgun (WGS) entry which is preliminary data.</text>
</comment>
<name>A0A967AS65_9FLAO</name>
<evidence type="ECO:0000256" key="1">
    <source>
        <dbReference type="ARBA" id="ARBA00023015"/>
    </source>
</evidence>
<dbReference type="Proteomes" id="UP000707206">
    <property type="component" value="Unassembled WGS sequence"/>
</dbReference>
<sequence length="130" mass="15448">MDYYMQEVMSRHGLDLSKEQMIVLKKLHDQDGLKQNELASLTYRDKSSLARLLSKMEAKNFIVRKQSEEDKRSNEVFLTDEGRRIFHRTRPAIKEHLETMEQDLTEEEKHHIIQILKKVQFNFTGKTANL</sequence>
<dbReference type="GO" id="GO:0003700">
    <property type="term" value="F:DNA-binding transcription factor activity"/>
    <property type="evidence" value="ECO:0007669"/>
    <property type="project" value="InterPro"/>
</dbReference>
<dbReference type="SUPFAM" id="SSF46785">
    <property type="entry name" value="Winged helix' DNA-binding domain"/>
    <property type="match status" value="1"/>
</dbReference>
<evidence type="ECO:0000313" key="6">
    <source>
        <dbReference type="Proteomes" id="UP000707206"/>
    </source>
</evidence>
<dbReference type="PRINTS" id="PR00598">
    <property type="entry name" value="HTHMARR"/>
</dbReference>
<dbReference type="GO" id="GO:0003677">
    <property type="term" value="F:DNA binding"/>
    <property type="evidence" value="ECO:0007669"/>
    <property type="project" value="UniProtKB-KW"/>
</dbReference>
<dbReference type="AlphaFoldDB" id="A0A967AS65"/>
<keyword evidence="6" id="KW-1185">Reference proteome</keyword>